<name>A0AAN6JTL0_9BASI</name>
<feature type="compositionally biased region" description="Polar residues" evidence="1">
    <location>
        <begin position="1061"/>
        <end position="1077"/>
    </location>
</feature>
<feature type="region of interest" description="Disordered" evidence="1">
    <location>
        <begin position="882"/>
        <end position="990"/>
    </location>
</feature>
<feature type="compositionally biased region" description="Low complexity" evidence="1">
    <location>
        <begin position="1160"/>
        <end position="1173"/>
    </location>
</feature>
<feature type="compositionally biased region" description="Pro residues" evidence="1">
    <location>
        <begin position="1192"/>
        <end position="1203"/>
    </location>
</feature>
<reference evidence="2" key="1">
    <citation type="journal article" date="2023" name="PhytoFront">
        <title>Draft Genome Resources of Seven Strains of Tilletia horrida, Causal Agent of Kernel Smut of Rice.</title>
        <authorList>
            <person name="Khanal S."/>
            <person name="Antony Babu S."/>
            <person name="Zhou X.G."/>
        </authorList>
    </citation>
    <scope>NUCLEOTIDE SEQUENCE</scope>
    <source>
        <strain evidence="2">TX6</strain>
    </source>
</reference>
<dbReference type="EMBL" id="JAPDMZ010000027">
    <property type="protein sequence ID" value="KAK0555469.1"/>
    <property type="molecule type" value="Genomic_DNA"/>
</dbReference>
<gene>
    <name evidence="2" type="ORF">OC846_001729</name>
</gene>
<feature type="compositionally biased region" description="Acidic residues" evidence="1">
    <location>
        <begin position="635"/>
        <end position="644"/>
    </location>
</feature>
<keyword evidence="3" id="KW-1185">Reference proteome</keyword>
<feature type="region of interest" description="Disordered" evidence="1">
    <location>
        <begin position="185"/>
        <end position="725"/>
    </location>
</feature>
<feature type="compositionally biased region" description="Polar residues" evidence="1">
    <location>
        <begin position="1131"/>
        <end position="1159"/>
    </location>
</feature>
<feature type="compositionally biased region" description="Polar residues" evidence="1">
    <location>
        <begin position="892"/>
        <end position="923"/>
    </location>
</feature>
<feature type="region of interest" description="Disordered" evidence="1">
    <location>
        <begin position="1035"/>
        <end position="1213"/>
    </location>
</feature>
<comment type="caution">
    <text evidence="2">The sequence shown here is derived from an EMBL/GenBank/DDBJ whole genome shotgun (WGS) entry which is preliminary data.</text>
</comment>
<evidence type="ECO:0008006" key="4">
    <source>
        <dbReference type="Google" id="ProtNLM"/>
    </source>
</evidence>
<proteinExistence type="predicted"/>
<sequence>MSSSKARSRAVLANMNSMSTPDDTESSSSPLITSSSSRLGPSSKRSASRTMAGRMQGKAAHANSENINTRTASSSTVTKASSKPAGAARKVNVTESTPNAETVARDEDEDDAQGRQQSEAYLLQLTNSVCEPFRLQADIYAQRVREQGDEWITDAIAQSEKTIRQNSQNTDEHAGVGLAQLLKTPARARTRAPQESSSAALPDFGPVPLNLTRSTRPRTAPAIVDDDDDTSQVVDDSLLNSPYKPPKSTASKATLNSSMIGPSSSVRSKSTRSAKGKGKAVALSEPEDESGEMPGDDAEVKSRRTKKTTKKSKPIVLEDVDDDDLIDTYAEDEDAEVRGSSRRAAAQSAEQKRKAMDARQQQMLEDEEASQKARKDAEAAKRKQEKAEAKARAEEEARLELERAEAEAAAAAAAEAAEAEARARAEAEAEAAAAAEEQARLEAEAAAQAKADAEAAEAAAAAEKEKKRLEKERKAAEKKRQDEERAREKAEEQRKKREEKEAKQRQKEEEDRLKREEQERKEREKAEAEKKKKEEAERKKREEAERKKEEAEKKKREEAERKKEEAERKKKELEEKKQKEKEAEEQRRKAKLEQERREAEEAAARAVAAKMAAEKEAAEKAAAEAEETARLAAEAEAEALAAEEEASRLAAAAATAQAQAEAEAEADDEDDTGSDGDAEGSNVDDENDEFVAAGDDFEEIQLEDEDMPRELVASGSRHSLDTNVDAGSTVSVEAAEALRVVELNGATGPTSSRSSHASSQQQHRASSVARPGHIQSAKWNAGAPAGKMGWKLSSKFTFNTGEASNSTLASTSAGMATGSDATITATSPREARNGTAAAGTGSRIGTVGRSNNITQGTGIIKTGIPASTSRIASVQTAKNAIPGNLAGKQRQVDTSASSIPSRKLGATTSAQANGGRTPSSNVRSIKKAVPALTKKLVGKGNNAEGNNAMGPGSAAKKRKVSPQPLAAATVSGIESSTATTSGKAKSQAPTVAVAVPQAPASPSRRGFLETAGAIGTRLLGLPSASAKALTAVPAHTQAASSQQQTQVNGTQRDTADGSTLRKVNSNDGPFSSQNDFQQMRAKPSNASTASSSKSTLVNSTQASQTKIKLKNLPNGSSGSGSAPVPVRGSSLLTAPGSQVLQQAPQFQGSQPSQASQYFSQTQVETQSQTVMVTAPSSQDIESQNMAQGPLAPRAPPPQPPVPQTPSIRTLAKRKRYNDLNLEDADISLPDIHSEYSDSDDEMTKRKRQREAEWMRGDGLNALLADQLQYDPEAVFGGFDNNSPPDIQRMLAPVRGGRPINIPRSSSANWANVQELERYAMERHARVKAAAEAAVAAAAAANGGEGSAGPSRRS</sequence>
<feature type="compositionally biased region" description="Low complexity" evidence="1">
    <location>
        <begin position="1081"/>
        <end position="1100"/>
    </location>
</feature>
<feature type="compositionally biased region" description="Acidic residues" evidence="1">
    <location>
        <begin position="285"/>
        <end position="297"/>
    </location>
</feature>
<feature type="compositionally biased region" description="Low complexity" evidence="1">
    <location>
        <begin position="1115"/>
        <end position="1130"/>
    </location>
</feature>
<feature type="compositionally biased region" description="Basic residues" evidence="1">
    <location>
        <begin position="303"/>
        <end position="313"/>
    </location>
</feature>
<feature type="compositionally biased region" description="Low complexity" evidence="1">
    <location>
        <begin position="751"/>
        <end position="767"/>
    </location>
</feature>
<feature type="compositionally biased region" description="Acidic residues" evidence="1">
    <location>
        <begin position="662"/>
        <end position="707"/>
    </location>
</feature>
<feature type="compositionally biased region" description="Low complexity" evidence="1">
    <location>
        <begin position="17"/>
        <end position="45"/>
    </location>
</feature>
<dbReference type="Proteomes" id="UP001176517">
    <property type="component" value="Unassembled WGS sequence"/>
</dbReference>
<organism evidence="2 3">
    <name type="scientific">Tilletia horrida</name>
    <dbReference type="NCBI Taxonomy" id="155126"/>
    <lineage>
        <taxon>Eukaryota</taxon>
        <taxon>Fungi</taxon>
        <taxon>Dikarya</taxon>
        <taxon>Basidiomycota</taxon>
        <taxon>Ustilaginomycotina</taxon>
        <taxon>Exobasidiomycetes</taxon>
        <taxon>Tilletiales</taxon>
        <taxon>Tilletiaceae</taxon>
        <taxon>Tilletia</taxon>
    </lineage>
</organism>
<accession>A0AAN6JTL0</accession>
<feature type="compositionally biased region" description="Low complexity" evidence="1">
    <location>
        <begin position="444"/>
        <end position="461"/>
    </location>
</feature>
<feature type="compositionally biased region" description="Basic and acidic residues" evidence="1">
    <location>
        <begin position="369"/>
        <end position="406"/>
    </location>
</feature>
<feature type="compositionally biased region" description="Basic and acidic residues" evidence="1">
    <location>
        <begin position="612"/>
        <end position="629"/>
    </location>
</feature>
<feature type="region of interest" description="Disordered" evidence="1">
    <location>
        <begin position="1"/>
        <end position="116"/>
    </location>
</feature>
<feature type="compositionally biased region" description="Polar residues" evidence="1">
    <location>
        <begin position="248"/>
        <end position="262"/>
    </location>
</feature>
<feature type="compositionally biased region" description="Basic and acidic residues" evidence="1">
    <location>
        <begin position="462"/>
        <end position="603"/>
    </location>
</feature>
<feature type="compositionally biased region" description="Low complexity" evidence="1">
    <location>
        <begin position="407"/>
        <end position="416"/>
    </location>
</feature>
<feature type="compositionally biased region" description="Low complexity" evidence="1">
    <location>
        <begin position="975"/>
        <end position="990"/>
    </location>
</feature>
<feature type="compositionally biased region" description="Acidic residues" evidence="1">
    <location>
        <begin position="318"/>
        <end position="335"/>
    </location>
</feature>
<feature type="compositionally biased region" description="Low complexity" evidence="1">
    <location>
        <begin position="1036"/>
        <end position="1046"/>
    </location>
</feature>
<feature type="compositionally biased region" description="Low complexity" evidence="1">
    <location>
        <begin position="648"/>
        <end position="661"/>
    </location>
</feature>
<feature type="compositionally biased region" description="Low complexity" evidence="1">
    <location>
        <begin position="69"/>
        <end position="83"/>
    </location>
</feature>
<evidence type="ECO:0000313" key="2">
    <source>
        <dbReference type="EMBL" id="KAK0555469.1"/>
    </source>
</evidence>
<feature type="region of interest" description="Disordered" evidence="1">
    <location>
        <begin position="830"/>
        <end position="850"/>
    </location>
</feature>
<protein>
    <recommendedName>
        <fullName evidence="4">Inner centromere protein ARK-binding domain-containing protein</fullName>
    </recommendedName>
</protein>
<feature type="compositionally biased region" description="Polar residues" evidence="1">
    <location>
        <begin position="1174"/>
        <end position="1185"/>
    </location>
</feature>
<evidence type="ECO:0000256" key="1">
    <source>
        <dbReference type="SAM" id="MobiDB-lite"/>
    </source>
</evidence>
<evidence type="ECO:0000313" key="3">
    <source>
        <dbReference type="Proteomes" id="UP001176517"/>
    </source>
</evidence>
<feature type="region of interest" description="Disordered" evidence="1">
    <location>
        <begin position="742"/>
        <end position="774"/>
    </location>
</feature>
<feature type="compositionally biased region" description="Basic residues" evidence="1">
    <location>
        <begin position="269"/>
        <end position="278"/>
    </location>
</feature>